<dbReference type="EMBL" id="CAJVPZ010070884">
    <property type="protein sequence ID" value="CAG8800173.1"/>
    <property type="molecule type" value="Genomic_DNA"/>
</dbReference>
<accession>A0A9N9JWY5</accession>
<feature type="non-terminal residue" evidence="1">
    <location>
        <position position="47"/>
    </location>
</feature>
<dbReference type="AlphaFoldDB" id="A0A9N9JWY5"/>
<feature type="non-terminal residue" evidence="1">
    <location>
        <position position="1"/>
    </location>
</feature>
<reference evidence="1" key="1">
    <citation type="submission" date="2021-06" db="EMBL/GenBank/DDBJ databases">
        <authorList>
            <person name="Kallberg Y."/>
            <person name="Tangrot J."/>
            <person name="Rosling A."/>
        </authorList>
    </citation>
    <scope>NUCLEOTIDE SEQUENCE</scope>
    <source>
        <strain evidence="1">IN212</strain>
    </source>
</reference>
<protein>
    <submittedName>
        <fullName evidence="1">9709_t:CDS:1</fullName>
    </submittedName>
</protein>
<name>A0A9N9JWY5_9GLOM</name>
<comment type="caution">
    <text evidence="1">The sequence shown here is derived from an EMBL/GenBank/DDBJ whole genome shotgun (WGS) entry which is preliminary data.</text>
</comment>
<dbReference type="OrthoDB" id="5529162at2759"/>
<organism evidence="1 2">
    <name type="scientific">Racocetra fulgida</name>
    <dbReference type="NCBI Taxonomy" id="60492"/>
    <lineage>
        <taxon>Eukaryota</taxon>
        <taxon>Fungi</taxon>
        <taxon>Fungi incertae sedis</taxon>
        <taxon>Mucoromycota</taxon>
        <taxon>Glomeromycotina</taxon>
        <taxon>Glomeromycetes</taxon>
        <taxon>Diversisporales</taxon>
        <taxon>Gigasporaceae</taxon>
        <taxon>Racocetra</taxon>
    </lineage>
</organism>
<evidence type="ECO:0000313" key="2">
    <source>
        <dbReference type="Proteomes" id="UP000789396"/>
    </source>
</evidence>
<evidence type="ECO:0000313" key="1">
    <source>
        <dbReference type="EMBL" id="CAG8800173.1"/>
    </source>
</evidence>
<dbReference type="Proteomes" id="UP000789396">
    <property type="component" value="Unassembled WGS sequence"/>
</dbReference>
<proteinExistence type="predicted"/>
<sequence length="47" mass="5643">TPPFEFTYTRSELLINEKKERKPGRVLETHTVLNIHQYQHSIFTSQQ</sequence>
<keyword evidence="2" id="KW-1185">Reference proteome</keyword>
<gene>
    <name evidence="1" type="ORF">RFULGI_LOCUS17644</name>
</gene>